<dbReference type="RefSeq" id="XP_002116680.1">
    <property type="nucleotide sequence ID" value="XM_002116644.1"/>
</dbReference>
<evidence type="ECO:0000313" key="3">
    <source>
        <dbReference type="Proteomes" id="UP000009022"/>
    </source>
</evidence>
<dbReference type="PANTHER" id="PTHR33539:SF1">
    <property type="entry name" value="UPF0764 PROTEIN C16ORF89"/>
    <property type="match status" value="1"/>
</dbReference>
<protein>
    <submittedName>
        <fullName evidence="2">Uncharacterized protein</fullName>
    </submittedName>
</protein>
<dbReference type="InParanoid" id="B3S954"/>
<dbReference type="KEGG" id="tad:TRIADDRAFT_60703"/>
<dbReference type="InterPro" id="IPR031751">
    <property type="entry name" value="DUF4735"/>
</dbReference>
<sequence>MAFKRISWSVVITLILGTWLKIGAAETEPIDSKFIDGMIESLQDALAYYKRDLPDLIVDTAFCLFHTKEILQATLDESAAGETILNDDQVENIRDALFDTDEVLQVTIPNMNYSTEDITHYAKLYSMPMAIPQNIYYLNGTSKASLNHSHSTDNISDQCVWELIGSWPTLDSNPCQISGRPTATQWDYTLE</sequence>
<keyword evidence="3" id="KW-1185">Reference proteome</keyword>
<name>B3S954_TRIAD</name>
<dbReference type="Proteomes" id="UP000009022">
    <property type="component" value="Unassembled WGS sequence"/>
</dbReference>
<accession>B3S954</accession>
<proteinExistence type="predicted"/>
<keyword evidence="1" id="KW-0732">Signal</keyword>
<dbReference type="CTD" id="6757967"/>
<evidence type="ECO:0000256" key="1">
    <source>
        <dbReference type="SAM" id="SignalP"/>
    </source>
</evidence>
<feature type="signal peptide" evidence="1">
    <location>
        <begin position="1"/>
        <end position="25"/>
    </location>
</feature>
<dbReference type="HOGENOM" id="CLU_1423224_0_0_1"/>
<dbReference type="GeneID" id="6757967"/>
<dbReference type="EMBL" id="DS985257">
    <property type="protein sequence ID" value="EDV20739.1"/>
    <property type="molecule type" value="Genomic_DNA"/>
</dbReference>
<feature type="chain" id="PRO_5002798635" evidence="1">
    <location>
        <begin position="26"/>
        <end position="191"/>
    </location>
</feature>
<organism evidence="2 3">
    <name type="scientific">Trichoplax adhaerens</name>
    <name type="common">Trichoplax reptans</name>
    <dbReference type="NCBI Taxonomy" id="10228"/>
    <lineage>
        <taxon>Eukaryota</taxon>
        <taxon>Metazoa</taxon>
        <taxon>Placozoa</taxon>
        <taxon>Uniplacotomia</taxon>
        <taxon>Trichoplacea</taxon>
        <taxon>Trichoplacidae</taxon>
        <taxon>Trichoplax</taxon>
    </lineage>
</organism>
<evidence type="ECO:0000313" key="2">
    <source>
        <dbReference type="EMBL" id="EDV20739.1"/>
    </source>
</evidence>
<dbReference type="PANTHER" id="PTHR33539">
    <property type="entry name" value="UPF0764 PROTEIN C16ORF89"/>
    <property type="match status" value="1"/>
</dbReference>
<reference evidence="2 3" key="1">
    <citation type="journal article" date="2008" name="Nature">
        <title>The Trichoplax genome and the nature of placozoans.</title>
        <authorList>
            <person name="Srivastava M."/>
            <person name="Begovic E."/>
            <person name="Chapman J."/>
            <person name="Putnam N.H."/>
            <person name="Hellsten U."/>
            <person name="Kawashima T."/>
            <person name="Kuo A."/>
            <person name="Mitros T."/>
            <person name="Salamov A."/>
            <person name="Carpenter M.L."/>
            <person name="Signorovitch A.Y."/>
            <person name="Moreno M.A."/>
            <person name="Kamm K."/>
            <person name="Grimwood J."/>
            <person name="Schmutz J."/>
            <person name="Shapiro H."/>
            <person name="Grigoriev I.V."/>
            <person name="Buss L.W."/>
            <person name="Schierwater B."/>
            <person name="Dellaporta S.L."/>
            <person name="Rokhsar D.S."/>
        </authorList>
    </citation>
    <scope>NUCLEOTIDE SEQUENCE [LARGE SCALE GENOMIC DNA]</scope>
    <source>
        <strain evidence="2 3">Grell-BS-1999</strain>
    </source>
</reference>
<gene>
    <name evidence="2" type="ORF">TRIADDRAFT_60703</name>
</gene>
<dbReference type="AlphaFoldDB" id="B3S954"/>
<dbReference type="PhylomeDB" id="B3S954"/>